<evidence type="ECO:0000256" key="2">
    <source>
        <dbReference type="ARBA" id="ARBA00022670"/>
    </source>
</evidence>
<dbReference type="EMBL" id="BMQL01000038">
    <property type="protein sequence ID" value="GGR26322.1"/>
    <property type="molecule type" value="Genomic_DNA"/>
</dbReference>
<feature type="domain" description="Peptidase S8/S53" evidence="6">
    <location>
        <begin position="98"/>
        <end position="313"/>
    </location>
</feature>
<keyword evidence="8" id="KW-1185">Reference proteome</keyword>
<dbReference type="PROSITE" id="PS00136">
    <property type="entry name" value="SUBTILASE_ASP"/>
    <property type="match status" value="1"/>
</dbReference>
<accession>A0A918CKF0</accession>
<dbReference type="PANTHER" id="PTHR43806">
    <property type="entry name" value="PEPTIDASE S8"/>
    <property type="match status" value="1"/>
</dbReference>
<evidence type="ECO:0000313" key="7">
    <source>
        <dbReference type="EMBL" id="GGR26322.1"/>
    </source>
</evidence>
<dbReference type="InterPro" id="IPR023827">
    <property type="entry name" value="Peptidase_S8_Asp-AS"/>
</dbReference>
<dbReference type="SUPFAM" id="SSF52743">
    <property type="entry name" value="Subtilisin-like"/>
    <property type="match status" value="1"/>
</dbReference>
<comment type="similarity">
    <text evidence="1 5">Belongs to the peptidase S8 family.</text>
</comment>
<dbReference type="RefSeq" id="WP_189092503.1">
    <property type="nucleotide sequence ID" value="NZ_BMQL01000038.1"/>
</dbReference>
<protein>
    <recommendedName>
        <fullName evidence="6">Peptidase S8/S53 domain-containing protein</fullName>
    </recommendedName>
</protein>
<keyword evidence="2 5" id="KW-0645">Protease</keyword>
<dbReference type="PANTHER" id="PTHR43806:SF11">
    <property type="entry name" value="CEREVISIN-RELATED"/>
    <property type="match status" value="1"/>
</dbReference>
<dbReference type="InterPro" id="IPR050131">
    <property type="entry name" value="Peptidase_S8_subtilisin-like"/>
</dbReference>
<evidence type="ECO:0000313" key="8">
    <source>
        <dbReference type="Proteomes" id="UP000603865"/>
    </source>
</evidence>
<evidence type="ECO:0000256" key="1">
    <source>
        <dbReference type="ARBA" id="ARBA00011073"/>
    </source>
</evidence>
<dbReference type="Proteomes" id="UP000603865">
    <property type="component" value="Unassembled WGS sequence"/>
</dbReference>
<proteinExistence type="inferred from homology"/>
<dbReference type="InterPro" id="IPR015500">
    <property type="entry name" value="Peptidase_S8_subtilisin-rel"/>
</dbReference>
<gene>
    <name evidence="7" type="ORF">GCM10008957_42340</name>
</gene>
<keyword evidence="4 5" id="KW-0720">Serine protease</keyword>
<dbReference type="GO" id="GO:0006508">
    <property type="term" value="P:proteolysis"/>
    <property type="evidence" value="ECO:0007669"/>
    <property type="project" value="UniProtKB-KW"/>
</dbReference>
<dbReference type="InterPro" id="IPR000209">
    <property type="entry name" value="Peptidase_S8/S53_dom"/>
</dbReference>
<evidence type="ECO:0000256" key="3">
    <source>
        <dbReference type="ARBA" id="ARBA00022801"/>
    </source>
</evidence>
<feature type="active site" description="Charge relay system" evidence="5">
    <location>
        <position position="107"/>
    </location>
</feature>
<dbReference type="PRINTS" id="PR00723">
    <property type="entry name" value="SUBTILISIN"/>
</dbReference>
<reference evidence="7" key="2">
    <citation type="submission" date="2020-09" db="EMBL/GenBank/DDBJ databases">
        <authorList>
            <person name="Sun Q."/>
            <person name="Ohkuma M."/>
        </authorList>
    </citation>
    <scope>NUCLEOTIDE SEQUENCE</scope>
    <source>
        <strain evidence="7">JCM 31311</strain>
    </source>
</reference>
<reference evidence="7" key="1">
    <citation type="journal article" date="2014" name="Int. J. Syst. Evol. Microbiol.">
        <title>Complete genome sequence of Corynebacterium casei LMG S-19264T (=DSM 44701T), isolated from a smear-ripened cheese.</title>
        <authorList>
            <consortium name="US DOE Joint Genome Institute (JGI-PGF)"/>
            <person name="Walter F."/>
            <person name="Albersmeier A."/>
            <person name="Kalinowski J."/>
            <person name="Ruckert C."/>
        </authorList>
    </citation>
    <scope>NUCLEOTIDE SEQUENCE</scope>
    <source>
        <strain evidence="7">JCM 31311</strain>
    </source>
</reference>
<dbReference type="Pfam" id="PF00082">
    <property type="entry name" value="Peptidase_S8"/>
    <property type="match status" value="1"/>
</dbReference>
<feature type="active site" description="Charge relay system" evidence="5">
    <location>
        <position position="147"/>
    </location>
</feature>
<sequence>MPSPSLSVSSLSLTSPINRTLLVDHASFMAEGAKWWAEGAKWWAEGGAKWWAEGGAKWWAEGGAKWWAEGVFQPLPANSALLRAVKIDVAQARAPHMGRNVIVAVIDSGIDLEHPMLRAALLPGRDFVDNAADPSEQGSDLDAAYGHGTAVAGVVRQVAPAASILPLRVLSPDGSGEARNVASAIRFAVDHGAQIIHLSIAASVSNEGVRAALQYAVSRRVLVVAACGNDGSDRCEAPANSLAGKNPLGRFGVSVSAVNTDGSFPSWSTRGGEVLAPGVAIQSAYPQGRTVIASGSSFAAPLVTGALALALAEGKDPAVLAARLSSGTLLDAAQLLQ</sequence>
<keyword evidence="3 5" id="KW-0378">Hydrolase</keyword>
<dbReference type="AlphaFoldDB" id="A0A918CKF0"/>
<evidence type="ECO:0000256" key="5">
    <source>
        <dbReference type="PROSITE-ProRule" id="PRU01240"/>
    </source>
</evidence>
<evidence type="ECO:0000259" key="6">
    <source>
        <dbReference type="Pfam" id="PF00082"/>
    </source>
</evidence>
<feature type="active site" description="Charge relay system" evidence="5">
    <location>
        <position position="297"/>
    </location>
</feature>
<evidence type="ECO:0000256" key="4">
    <source>
        <dbReference type="ARBA" id="ARBA00022825"/>
    </source>
</evidence>
<organism evidence="7 8">
    <name type="scientific">Deinococcus ruber</name>
    <dbReference type="NCBI Taxonomy" id="1848197"/>
    <lineage>
        <taxon>Bacteria</taxon>
        <taxon>Thermotogati</taxon>
        <taxon>Deinococcota</taxon>
        <taxon>Deinococci</taxon>
        <taxon>Deinococcales</taxon>
        <taxon>Deinococcaceae</taxon>
        <taxon>Deinococcus</taxon>
    </lineage>
</organism>
<name>A0A918CKF0_9DEIO</name>
<dbReference type="PROSITE" id="PS51892">
    <property type="entry name" value="SUBTILASE"/>
    <property type="match status" value="1"/>
</dbReference>
<comment type="caution">
    <text evidence="7">The sequence shown here is derived from an EMBL/GenBank/DDBJ whole genome shotgun (WGS) entry which is preliminary data.</text>
</comment>
<dbReference type="InterPro" id="IPR036852">
    <property type="entry name" value="Peptidase_S8/S53_dom_sf"/>
</dbReference>
<dbReference type="GO" id="GO:0004252">
    <property type="term" value="F:serine-type endopeptidase activity"/>
    <property type="evidence" value="ECO:0007669"/>
    <property type="project" value="UniProtKB-UniRule"/>
</dbReference>
<dbReference type="Gene3D" id="3.40.50.200">
    <property type="entry name" value="Peptidase S8/S53 domain"/>
    <property type="match status" value="1"/>
</dbReference>